<protein>
    <recommendedName>
        <fullName evidence="1">VPS13-like middle region domain-containing protein</fullName>
    </recommendedName>
</protein>
<reference evidence="2" key="1">
    <citation type="submission" date="2021-02" db="EMBL/GenBank/DDBJ databases">
        <authorList>
            <person name="Nowell W R."/>
        </authorList>
    </citation>
    <scope>NUCLEOTIDE SEQUENCE</scope>
</reference>
<evidence type="ECO:0000313" key="2">
    <source>
        <dbReference type="EMBL" id="CAF1644295.1"/>
    </source>
</evidence>
<dbReference type="EMBL" id="CAJNOK010063600">
    <property type="protein sequence ID" value="CAF1644295.1"/>
    <property type="molecule type" value="Genomic_DNA"/>
</dbReference>
<organism evidence="2 4">
    <name type="scientific">Didymodactylos carnosus</name>
    <dbReference type="NCBI Taxonomy" id="1234261"/>
    <lineage>
        <taxon>Eukaryota</taxon>
        <taxon>Metazoa</taxon>
        <taxon>Spiralia</taxon>
        <taxon>Gnathifera</taxon>
        <taxon>Rotifera</taxon>
        <taxon>Eurotatoria</taxon>
        <taxon>Bdelloidea</taxon>
        <taxon>Philodinida</taxon>
        <taxon>Philodinidae</taxon>
        <taxon>Didymodactylos</taxon>
    </lineage>
</organism>
<dbReference type="InterPro" id="IPR056747">
    <property type="entry name" value="VPS13-like_M"/>
</dbReference>
<accession>A0A8S2G6M7</accession>
<feature type="non-terminal residue" evidence="2">
    <location>
        <position position="1"/>
    </location>
</feature>
<gene>
    <name evidence="2" type="ORF">OVA965_LOCUS44464</name>
    <name evidence="3" type="ORF">TMI583_LOCUS47281</name>
</gene>
<evidence type="ECO:0000313" key="4">
    <source>
        <dbReference type="Proteomes" id="UP000677228"/>
    </source>
</evidence>
<dbReference type="Proteomes" id="UP000682733">
    <property type="component" value="Unassembled WGS sequence"/>
</dbReference>
<evidence type="ECO:0000313" key="3">
    <source>
        <dbReference type="EMBL" id="CAF4484171.1"/>
    </source>
</evidence>
<dbReference type="AlphaFoldDB" id="A0A8S2G6M7"/>
<sequence length="250" mass="28598">IRQDEEISMKKNVILSSPLPLPQNDSMQICINVDAISCLLQDEKVPLMKFSLKRFYCNIKALSTNEANKCLIVEGKLGLVSIRDLTLFGMLYEERFCTSGTNALVFTYKKEEELIIDKNYYFPTRLSLYLRLTSVQYIHTQRFLMDLINFFDRFQQLQDAFNRMRTAAAGQLISCNAGRSTGILVDIEADSPILILPEHSSNPNVIILHLGNIIINNQFLYENESGTLSFIMNNRNKAEILCLLDVINIQ</sequence>
<evidence type="ECO:0000259" key="1">
    <source>
        <dbReference type="Pfam" id="PF25033"/>
    </source>
</evidence>
<dbReference type="Pfam" id="PF25033">
    <property type="entry name" value="VPS13_M"/>
    <property type="match status" value="1"/>
</dbReference>
<proteinExistence type="predicted"/>
<name>A0A8S2G6M7_9BILA</name>
<dbReference type="EMBL" id="CAJOBA010090960">
    <property type="protein sequence ID" value="CAF4484171.1"/>
    <property type="molecule type" value="Genomic_DNA"/>
</dbReference>
<feature type="domain" description="VPS13-like middle region" evidence="1">
    <location>
        <begin position="73"/>
        <end position="225"/>
    </location>
</feature>
<feature type="non-terminal residue" evidence="2">
    <location>
        <position position="250"/>
    </location>
</feature>
<dbReference type="Proteomes" id="UP000677228">
    <property type="component" value="Unassembled WGS sequence"/>
</dbReference>
<comment type="caution">
    <text evidence="2">The sequence shown here is derived from an EMBL/GenBank/DDBJ whole genome shotgun (WGS) entry which is preliminary data.</text>
</comment>